<dbReference type="Proteomes" id="UP000272942">
    <property type="component" value="Unassembled WGS sequence"/>
</dbReference>
<name>A0A183B5L4_9TREM</name>
<feature type="domain" description="Dynein regulatory complex subunit 7 C-terminal" evidence="5">
    <location>
        <begin position="91"/>
        <end position="198"/>
    </location>
</feature>
<evidence type="ECO:0000313" key="7">
    <source>
        <dbReference type="Proteomes" id="UP000272942"/>
    </source>
</evidence>
<dbReference type="InterPro" id="IPR056291">
    <property type="entry name" value="MORN_DRC7"/>
</dbReference>
<keyword evidence="2" id="KW-0963">Cytoplasm</keyword>
<dbReference type="EMBL" id="UZAN01057717">
    <property type="protein sequence ID" value="VDP91771.1"/>
    <property type="molecule type" value="Genomic_DNA"/>
</dbReference>
<dbReference type="GO" id="GO:0030317">
    <property type="term" value="P:flagellated sperm motility"/>
    <property type="evidence" value="ECO:0007669"/>
    <property type="project" value="TreeGrafter"/>
</dbReference>
<dbReference type="GO" id="GO:0005856">
    <property type="term" value="C:cytoskeleton"/>
    <property type="evidence" value="ECO:0007669"/>
    <property type="project" value="UniProtKB-SubCell"/>
</dbReference>
<comment type="subcellular location">
    <subcellularLocation>
        <location evidence="1">Cytoplasm</location>
        <location evidence="1">Cytoskeleton</location>
    </subcellularLocation>
</comment>
<sequence length="201" mass="23830">MLVNLIEQEEQSKQAVRKSEAEVRAILLERTTEDLKVNLEIDLFDTLRNHEAHELRLNLEKAAEEERTRCKEMDLDYLAPFLAQIEIMGGHLSREQAFALREECLQDFKQRLINKANIIQARFERETEKLQKKQQWYQLNQISLSKEDEQEYLQYCNDAAFRITTLESMLAKHKQTAPQKYMALEKRLRSDPRLSEFLQTG</sequence>
<dbReference type="InterPro" id="IPR056292">
    <property type="entry name" value="DRC7_C"/>
</dbReference>
<evidence type="ECO:0000313" key="6">
    <source>
        <dbReference type="EMBL" id="VDP91771.1"/>
    </source>
</evidence>
<evidence type="ECO:0000259" key="5">
    <source>
        <dbReference type="Pfam" id="PF24671"/>
    </source>
</evidence>
<dbReference type="AlphaFoldDB" id="A0A183B5L4"/>
<reference evidence="6 7" key="2">
    <citation type="submission" date="2018-11" db="EMBL/GenBank/DDBJ databases">
        <authorList>
            <consortium name="Pathogen Informatics"/>
        </authorList>
    </citation>
    <scope>NUCLEOTIDE SEQUENCE [LARGE SCALE GENOMIC DNA]</scope>
    <source>
        <strain evidence="6 7">Egypt</strain>
    </source>
</reference>
<gene>
    <name evidence="6" type="ORF">ECPE_LOCUS14499</name>
</gene>
<dbReference type="OrthoDB" id="6255442at2759"/>
<organism evidence="8">
    <name type="scientific">Echinostoma caproni</name>
    <dbReference type="NCBI Taxonomy" id="27848"/>
    <lineage>
        <taxon>Eukaryota</taxon>
        <taxon>Metazoa</taxon>
        <taxon>Spiralia</taxon>
        <taxon>Lophotrochozoa</taxon>
        <taxon>Platyhelminthes</taxon>
        <taxon>Trematoda</taxon>
        <taxon>Digenea</taxon>
        <taxon>Plagiorchiida</taxon>
        <taxon>Echinostomata</taxon>
        <taxon>Echinostomatoidea</taxon>
        <taxon>Echinostomatidae</taxon>
        <taxon>Echinostoma</taxon>
    </lineage>
</organism>
<evidence type="ECO:0000256" key="1">
    <source>
        <dbReference type="ARBA" id="ARBA00004245"/>
    </source>
</evidence>
<keyword evidence="7" id="KW-1185">Reference proteome</keyword>
<accession>A0A183B5L4</accession>
<evidence type="ECO:0000313" key="8">
    <source>
        <dbReference type="WBParaSite" id="ECPE_0001453901-mRNA-1"/>
    </source>
</evidence>
<evidence type="ECO:0000259" key="4">
    <source>
        <dbReference type="Pfam" id="PF24667"/>
    </source>
</evidence>
<evidence type="ECO:0000256" key="3">
    <source>
        <dbReference type="ARBA" id="ARBA00023212"/>
    </source>
</evidence>
<reference evidence="8" key="1">
    <citation type="submission" date="2016-06" db="UniProtKB">
        <authorList>
            <consortium name="WormBaseParasite"/>
        </authorList>
    </citation>
    <scope>IDENTIFICATION</scope>
</reference>
<dbReference type="GO" id="GO:0031514">
    <property type="term" value="C:motile cilium"/>
    <property type="evidence" value="ECO:0007669"/>
    <property type="project" value="TreeGrafter"/>
</dbReference>
<proteinExistence type="predicted"/>
<keyword evidence="3" id="KW-0206">Cytoskeleton</keyword>
<dbReference type="Pfam" id="PF24671">
    <property type="entry name" value="DRC7_C"/>
    <property type="match status" value="1"/>
</dbReference>
<evidence type="ECO:0000256" key="2">
    <source>
        <dbReference type="ARBA" id="ARBA00022490"/>
    </source>
</evidence>
<dbReference type="PANTHER" id="PTHR35249">
    <property type="entry name" value="DYNEIN REGULATORY COMPLEX SUBUNIT 7"/>
    <property type="match status" value="1"/>
</dbReference>
<dbReference type="WBParaSite" id="ECPE_0001453901-mRNA-1">
    <property type="protein sequence ID" value="ECPE_0001453901-mRNA-1"/>
    <property type="gene ID" value="ECPE_0001453901"/>
</dbReference>
<dbReference type="PANTHER" id="PTHR35249:SF2">
    <property type="entry name" value="DYNEIN REGULATORY COMPLEX SUBUNIT 7"/>
    <property type="match status" value="1"/>
</dbReference>
<dbReference type="Pfam" id="PF24667">
    <property type="entry name" value="MORN_DRC7"/>
    <property type="match status" value="1"/>
</dbReference>
<dbReference type="InterPro" id="IPR033551">
    <property type="entry name" value="DRC7/lobo"/>
</dbReference>
<protein>
    <submittedName>
        <fullName evidence="8">VPS37 C-terminal domain-containing protein</fullName>
    </submittedName>
</protein>
<feature type="domain" description="Dynein regulatory complex subunit 7 MORN" evidence="4">
    <location>
        <begin position="1"/>
        <end position="41"/>
    </location>
</feature>